<name>A0A7J6DX81_CANSA</name>
<reference evidence="1 2" key="1">
    <citation type="journal article" date="2020" name="bioRxiv">
        <title>Sequence and annotation of 42 cannabis genomes reveals extensive copy number variation in cannabinoid synthesis and pathogen resistance genes.</title>
        <authorList>
            <person name="Mckernan K.J."/>
            <person name="Helbert Y."/>
            <person name="Kane L.T."/>
            <person name="Ebling H."/>
            <person name="Zhang L."/>
            <person name="Liu B."/>
            <person name="Eaton Z."/>
            <person name="Mclaughlin S."/>
            <person name="Kingan S."/>
            <person name="Baybayan P."/>
            <person name="Concepcion G."/>
            <person name="Jordan M."/>
            <person name="Riva A."/>
            <person name="Barbazuk W."/>
            <person name="Harkins T."/>
        </authorList>
    </citation>
    <scope>NUCLEOTIDE SEQUENCE [LARGE SCALE GENOMIC DNA]</scope>
    <source>
        <strain evidence="2">cv. Jamaican Lion 4</strain>
        <tissue evidence="1">Leaf</tissue>
    </source>
</reference>
<accession>A0A7J6DX81</accession>
<organism evidence="1 2">
    <name type="scientific">Cannabis sativa</name>
    <name type="common">Hemp</name>
    <name type="synonym">Marijuana</name>
    <dbReference type="NCBI Taxonomy" id="3483"/>
    <lineage>
        <taxon>Eukaryota</taxon>
        <taxon>Viridiplantae</taxon>
        <taxon>Streptophyta</taxon>
        <taxon>Embryophyta</taxon>
        <taxon>Tracheophyta</taxon>
        <taxon>Spermatophyta</taxon>
        <taxon>Magnoliopsida</taxon>
        <taxon>eudicotyledons</taxon>
        <taxon>Gunneridae</taxon>
        <taxon>Pentapetalae</taxon>
        <taxon>rosids</taxon>
        <taxon>fabids</taxon>
        <taxon>Rosales</taxon>
        <taxon>Cannabaceae</taxon>
        <taxon>Cannabis</taxon>
    </lineage>
</organism>
<comment type="caution">
    <text evidence="1">The sequence shown here is derived from an EMBL/GenBank/DDBJ whole genome shotgun (WGS) entry which is preliminary data.</text>
</comment>
<dbReference type="AlphaFoldDB" id="A0A7J6DX81"/>
<protein>
    <submittedName>
        <fullName evidence="1">Uncharacterized protein</fullName>
    </submittedName>
</protein>
<proteinExistence type="predicted"/>
<dbReference type="EMBL" id="JAATIQ010000612">
    <property type="protein sequence ID" value="KAF4350049.1"/>
    <property type="molecule type" value="Genomic_DNA"/>
</dbReference>
<dbReference type="Proteomes" id="UP000583929">
    <property type="component" value="Unassembled WGS sequence"/>
</dbReference>
<sequence length="182" mass="20506">MDLVGLKHQQFLQAFVIFLNTPNSNHNTFLNFSHVTQSLIIISQQQTQLTISITIICPISQHHLFFFFHLSLKIPPTTYDLQQHNPIAININLNRNRSVSKPFGSNIPFEFLSTSTKFPVSSIAAKATPSPSPTPTIHTCFPFRVLRTSKPFSVSSSVEPCWTRVLPFADQTMVFSGDKTML</sequence>
<evidence type="ECO:0000313" key="1">
    <source>
        <dbReference type="EMBL" id="KAF4350049.1"/>
    </source>
</evidence>
<evidence type="ECO:0000313" key="2">
    <source>
        <dbReference type="Proteomes" id="UP000583929"/>
    </source>
</evidence>
<gene>
    <name evidence="1" type="ORF">G4B88_000310</name>
</gene>
<keyword evidence="2" id="KW-1185">Reference proteome</keyword>